<accession>A0AAT9FHH6</accession>
<sequence>MKDLSKLILMPLGFVAIIGACAPYPPYPGDRPGQGPHVQPRTPQQSVADEEQRQIEESRRRLQREEAKRRERERDNDTPTAPKPKPKPKYPTAAEVPGKKGFVFNPYTHNIVDVKGIASGQLVKDPEDDDPTHKFRVP</sequence>
<feature type="region of interest" description="Disordered" evidence="1">
    <location>
        <begin position="119"/>
        <end position="138"/>
    </location>
</feature>
<dbReference type="EMBL" id="AP026866">
    <property type="protein sequence ID" value="BDS05433.1"/>
    <property type="molecule type" value="Genomic_DNA"/>
</dbReference>
<organism evidence="2">
    <name type="scientific">Oceaniferula spumae</name>
    <dbReference type="NCBI Taxonomy" id="2979115"/>
    <lineage>
        <taxon>Bacteria</taxon>
        <taxon>Pseudomonadati</taxon>
        <taxon>Verrucomicrobiota</taxon>
        <taxon>Verrucomicrobiia</taxon>
        <taxon>Verrucomicrobiales</taxon>
        <taxon>Verrucomicrobiaceae</taxon>
        <taxon>Oceaniferula</taxon>
    </lineage>
</organism>
<feature type="region of interest" description="Disordered" evidence="1">
    <location>
        <begin position="23"/>
        <end position="99"/>
    </location>
</feature>
<feature type="compositionally biased region" description="Basic and acidic residues" evidence="1">
    <location>
        <begin position="50"/>
        <end position="77"/>
    </location>
</feature>
<evidence type="ECO:0000256" key="1">
    <source>
        <dbReference type="SAM" id="MobiDB-lite"/>
    </source>
</evidence>
<reference evidence="2" key="1">
    <citation type="submission" date="2024-07" db="EMBL/GenBank/DDBJ databases">
        <title>Complete genome sequence of Verrucomicrobiaceae bacterium NT6N.</title>
        <authorList>
            <person name="Huang C."/>
            <person name="Takami H."/>
            <person name="Hamasaki K."/>
        </authorList>
    </citation>
    <scope>NUCLEOTIDE SEQUENCE</scope>
    <source>
        <strain evidence="2">NT6N</strain>
    </source>
</reference>
<dbReference type="KEGG" id="osu:NT6N_04730"/>
<proteinExistence type="predicted"/>
<dbReference type="PROSITE" id="PS51257">
    <property type="entry name" value="PROKAR_LIPOPROTEIN"/>
    <property type="match status" value="1"/>
</dbReference>
<gene>
    <name evidence="2" type="ORF">NT6N_04730</name>
</gene>
<protein>
    <submittedName>
        <fullName evidence="2">Uncharacterized protein</fullName>
    </submittedName>
</protein>
<name>A0AAT9FHH6_9BACT</name>
<dbReference type="AlphaFoldDB" id="A0AAT9FHH6"/>
<evidence type="ECO:0000313" key="2">
    <source>
        <dbReference type="EMBL" id="BDS05433.1"/>
    </source>
</evidence>